<dbReference type="Pfam" id="PF07878">
    <property type="entry name" value="RHH_5"/>
    <property type="match status" value="1"/>
</dbReference>
<evidence type="ECO:0000259" key="1">
    <source>
        <dbReference type="Pfam" id="PF07878"/>
    </source>
</evidence>
<dbReference type="CDD" id="cd21631">
    <property type="entry name" value="RHH_CopG_NikR-like"/>
    <property type="match status" value="1"/>
</dbReference>
<protein>
    <recommendedName>
        <fullName evidence="1">CopG-like ribbon-helix-helix domain-containing protein</fullName>
    </recommendedName>
</protein>
<dbReference type="AlphaFoldDB" id="A0A0F9KRK4"/>
<reference evidence="2" key="1">
    <citation type="journal article" date="2015" name="Nature">
        <title>Complex archaea that bridge the gap between prokaryotes and eukaryotes.</title>
        <authorList>
            <person name="Spang A."/>
            <person name="Saw J.H."/>
            <person name="Jorgensen S.L."/>
            <person name="Zaremba-Niedzwiedzka K."/>
            <person name="Martijn J."/>
            <person name="Lind A.E."/>
            <person name="van Eijk R."/>
            <person name="Schleper C."/>
            <person name="Guy L."/>
            <person name="Ettema T.J."/>
        </authorList>
    </citation>
    <scope>NUCLEOTIDE SEQUENCE</scope>
</reference>
<organism evidence="2">
    <name type="scientific">marine sediment metagenome</name>
    <dbReference type="NCBI Taxonomy" id="412755"/>
    <lineage>
        <taxon>unclassified sequences</taxon>
        <taxon>metagenomes</taxon>
        <taxon>ecological metagenomes</taxon>
    </lineage>
</organism>
<name>A0A0F9KRK4_9ZZZZ</name>
<comment type="caution">
    <text evidence="2">The sequence shown here is derived from an EMBL/GenBank/DDBJ whole genome shotgun (WGS) entry which is preliminary data.</text>
</comment>
<feature type="domain" description="CopG-like ribbon-helix-helix" evidence="1">
    <location>
        <begin position="3"/>
        <end position="41"/>
    </location>
</feature>
<dbReference type="EMBL" id="LAZR01008641">
    <property type="protein sequence ID" value="KKM77441.1"/>
    <property type="molecule type" value="Genomic_DNA"/>
</dbReference>
<dbReference type="InterPro" id="IPR012869">
    <property type="entry name" value="RHH_5"/>
</dbReference>
<gene>
    <name evidence="2" type="ORF">LCGC14_1369900</name>
</gene>
<accession>A0A0F9KRK4</accession>
<sequence>MTTRVYCALDSDTLERLDTAAAADKRSRSNMLAVLVGRALANGAPVGVVDRGGHVSPNDYCSCPSSCALHGV</sequence>
<proteinExistence type="predicted"/>
<evidence type="ECO:0000313" key="2">
    <source>
        <dbReference type="EMBL" id="KKM77441.1"/>
    </source>
</evidence>